<organism evidence="1 2">
    <name type="scientific">Zopfia rhizophila CBS 207.26</name>
    <dbReference type="NCBI Taxonomy" id="1314779"/>
    <lineage>
        <taxon>Eukaryota</taxon>
        <taxon>Fungi</taxon>
        <taxon>Dikarya</taxon>
        <taxon>Ascomycota</taxon>
        <taxon>Pezizomycotina</taxon>
        <taxon>Dothideomycetes</taxon>
        <taxon>Dothideomycetes incertae sedis</taxon>
        <taxon>Zopfiaceae</taxon>
        <taxon>Zopfia</taxon>
    </lineage>
</organism>
<dbReference type="Proteomes" id="UP000800200">
    <property type="component" value="Unassembled WGS sequence"/>
</dbReference>
<evidence type="ECO:0000313" key="1">
    <source>
        <dbReference type="EMBL" id="KAF2195009.1"/>
    </source>
</evidence>
<reference evidence="1" key="1">
    <citation type="journal article" date="2020" name="Stud. Mycol.">
        <title>101 Dothideomycetes genomes: a test case for predicting lifestyles and emergence of pathogens.</title>
        <authorList>
            <person name="Haridas S."/>
            <person name="Albert R."/>
            <person name="Binder M."/>
            <person name="Bloem J."/>
            <person name="Labutti K."/>
            <person name="Salamov A."/>
            <person name="Andreopoulos B."/>
            <person name="Baker S."/>
            <person name="Barry K."/>
            <person name="Bills G."/>
            <person name="Bluhm B."/>
            <person name="Cannon C."/>
            <person name="Castanera R."/>
            <person name="Culley D."/>
            <person name="Daum C."/>
            <person name="Ezra D."/>
            <person name="Gonzalez J."/>
            <person name="Henrissat B."/>
            <person name="Kuo A."/>
            <person name="Liang C."/>
            <person name="Lipzen A."/>
            <person name="Lutzoni F."/>
            <person name="Magnuson J."/>
            <person name="Mondo S."/>
            <person name="Nolan M."/>
            <person name="Ohm R."/>
            <person name="Pangilinan J."/>
            <person name="Park H.-J."/>
            <person name="Ramirez L."/>
            <person name="Alfaro M."/>
            <person name="Sun H."/>
            <person name="Tritt A."/>
            <person name="Yoshinaga Y."/>
            <person name="Zwiers L.-H."/>
            <person name="Turgeon B."/>
            <person name="Goodwin S."/>
            <person name="Spatafora J."/>
            <person name="Crous P."/>
            <person name="Grigoriev I."/>
        </authorList>
    </citation>
    <scope>NUCLEOTIDE SEQUENCE</scope>
    <source>
        <strain evidence="1">CBS 207.26</strain>
    </source>
</reference>
<accession>A0A6A6EW57</accession>
<dbReference type="AlphaFoldDB" id="A0A6A6EW57"/>
<dbReference type="EMBL" id="ML994610">
    <property type="protein sequence ID" value="KAF2195009.1"/>
    <property type="molecule type" value="Genomic_DNA"/>
</dbReference>
<sequence>MLATALYTHFLSSSTGSSEICLRTDASAEDVNANDKTHAHPNSLSGEVKVCRNKGLVALHAPQKEGVVDPARVSIISTPGITKRVYLIPAFTPAMSILTSLLSFGTDLSCI</sequence>
<gene>
    <name evidence="1" type="ORF">K469DRAFT_2212</name>
</gene>
<keyword evidence="2" id="KW-1185">Reference proteome</keyword>
<protein>
    <submittedName>
        <fullName evidence="1">Uncharacterized protein</fullName>
    </submittedName>
</protein>
<evidence type="ECO:0000313" key="2">
    <source>
        <dbReference type="Proteomes" id="UP000800200"/>
    </source>
</evidence>
<proteinExistence type="predicted"/>
<name>A0A6A6EW57_9PEZI</name>